<keyword evidence="1" id="KW-0812">Transmembrane</keyword>
<keyword evidence="1" id="KW-0472">Membrane</keyword>
<evidence type="ECO:0000256" key="1">
    <source>
        <dbReference type="SAM" id="Phobius"/>
    </source>
</evidence>
<name>A0A2G5CC09_AQUCA</name>
<dbReference type="Proteomes" id="UP000230069">
    <property type="component" value="Unassembled WGS sequence"/>
</dbReference>
<evidence type="ECO:0000313" key="3">
    <source>
        <dbReference type="Proteomes" id="UP000230069"/>
    </source>
</evidence>
<dbReference type="InParanoid" id="A0A2G5CC09"/>
<dbReference type="AlphaFoldDB" id="A0A2G5CC09"/>
<feature type="transmembrane region" description="Helical" evidence="1">
    <location>
        <begin position="6"/>
        <end position="27"/>
    </location>
</feature>
<dbReference type="EMBL" id="KZ305083">
    <property type="protein sequence ID" value="PIA28783.1"/>
    <property type="molecule type" value="Genomic_DNA"/>
</dbReference>
<keyword evidence="3" id="KW-1185">Reference proteome</keyword>
<protein>
    <submittedName>
        <fullName evidence="2">Uncharacterized protein</fullName>
    </submittedName>
</protein>
<accession>A0A2G5CC09</accession>
<evidence type="ECO:0000313" key="2">
    <source>
        <dbReference type="EMBL" id="PIA28783.1"/>
    </source>
</evidence>
<proteinExistence type="predicted"/>
<keyword evidence="1" id="KW-1133">Transmembrane helix</keyword>
<gene>
    <name evidence="2" type="ORF">AQUCO_06600003v1</name>
</gene>
<reference evidence="2 3" key="1">
    <citation type="submission" date="2017-09" db="EMBL/GenBank/DDBJ databases">
        <title>WGS assembly of Aquilegia coerulea Goldsmith.</title>
        <authorList>
            <person name="Hodges S."/>
            <person name="Kramer E."/>
            <person name="Nordborg M."/>
            <person name="Tomkins J."/>
            <person name="Borevitz J."/>
            <person name="Derieg N."/>
            <person name="Yan J."/>
            <person name="Mihaltcheva S."/>
            <person name="Hayes R.D."/>
            <person name="Rokhsar D."/>
        </authorList>
    </citation>
    <scope>NUCLEOTIDE SEQUENCE [LARGE SCALE GENOMIC DNA]</scope>
    <source>
        <strain evidence="3">cv. Goldsmith</strain>
    </source>
</reference>
<sequence length="90" mass="11212">MCYIVQYFNTIYVIIILKMFFDIFYVFMSMAQKVGICCQIFSWRCSFRLNCYWRMQKIFFFFFYRSMHDYALWSRVLNIGPQLMCFTVKD</sequence>
<organism evidence="2 3">
    <name type="scientific">Aquilegia coerulea</name>
    <name type="common">Rocky mountain columbine</name>
    <dbReference type="NCBI Taxonomy" id="218851"/>
    <lineage>
        <taxon>Eukaryota</taxon>
        <taxon>Viridiplantae</taxon>
        <taxon>Streptophyta</taxon>
        <taxon>Embryophyta</taxon>
        <taxon>Tracheophyta</taxon>
        <taxon>Spermatophyta</taxon>
        <taxon>Magnoliopsida</taxon>
        <taxon>Ranunculales</taxon>
        <taxon>Ranunculaceae</taxon>
        <taxon>Thalictroideae</taxon>
        <taxon>Aquilegia</taxon>
    </lineage>
</organism>